<dbReference type="EMBL" id="FNFX01000001">
    <property type="protein sequence ID" value="SDK14193.1"/>
    <property type="molecule type" value="Genomic_DNA"/>
</dbReference>
<dbReference type="Gene3D" id="1.10.1070.20">
    <property type="match status" value="1"/>
</dbReference>
<keyword evidence="7" id="KW-1185">Reference proteome</keyword>
<dbReference type="Proteomes" id="UP000198629">
    <property type="component" value="Unassembled WGS sequence"/>
</dbReference>
<dbReference type="RefSeq" id="WP_091468772.1">
    <property type="nucleotide sequence ID" value="NZ_FNFX01000001.1"/>
</dbReference>
<dbReference type="GO" id="GO:0004674">
    <property type="term" value="F:protein serine/threonine kinase activity"/>
    <property type="evidence" value="ECO:0007669"/>
    <property type="project" value="TreeGrafter"/>
</dbReference>
<evidence type="ECO:0000256" key="1">
    <source>
        <dbReference type="ARBA" id="ARBA00010164"/>
    </source>
</evidence>
<dbReference type="AlphaFoldDB" id="A0A1G8ZGS3"/>
<comment type="similarity">
    <text evidence="1">Belongs to the HipA Ser/Thr kinase family.</text>
</comment>
<name>A0A1G8ZGS3_9PROT</name>
<feature type="domain" description="HipA N-terminal subdomain 1" evidence="5">
    <location>
        <begin position="9"/>
        <end position="99"/>
    </location>
</feature>
<organism evidence="6 7">
    <name type="scientific">Methylophilus rhizosphaerae</name>
    <dbReference type="NCBI Taxonomy" id="492660"/>
    <lineage>
        <taxon>Bacteria</taxon>
        <taxon>Pseudomonadati</taxon>
        <taxon>Pseudomonadota</taxon>
        <taxon>Betaproteobacteria</taxon>
        <taxon>Nitrosomonadales</taxon>
        <taxon>Methylophilaceae</taxon>
        <taxon>Methylophilus</taxon>
    </lineage>
</organism>
<dbReference type="NCBIfam" id="TIGR03071">
    <property type="entry name" value="couple_hipA"/>
    <property type="match status" value="1"/>
</dbReference>
<evidence type="ECO:0000259" key="5">
    <source>
        <dbReference type="Pfam" id="PF13657"/>
    </source>
</evidence>
<evidence type="ECO:0000313" key="6">
    <source>
        <dbReference type="EMBL" id="SDK14193.1"/>
    </source>
</evidence>
<dbReference type="InterPro" id="IPR017508">
    <property type="entry name" value="HipA_N1"/>
</dbReference>
<dbReference type="InterPro" id="IPR052028">
    <property type="entry name" value="HipA_Ser/Thr_kinase"/>
</dbReference>
<dbReference type="CDD" id="cd17793">
    <property type="entry name" value="HipA"/>
    <property type="match status" value="1"/>
</dbReference>
<protein>
    <submittedName>
        <fullName evidence="6">Serine/threonine-protein kinase HipA</fullName>
    </submittedName>
</protein>
<accession>A0A1G8ZGS3</accession>
<keyword evidence="2" id="KW-0808">Transferase</keyword>
<dbReference type="InterPro" id="IPR012893">
    <property type="entry name" value="HipA-like_C"/>
</dbReference>
<gene>
    <name evidence="6" type="ORF">SAMN05192566_0299</name>
</gene>
<dbReference type="GO" id="GO:0005829">
    <property type="term" value="C:cytosol"/>
    <property type="evidence" value="ECO:0007669"/>
    <property type="project" value="TreeGrafter"/>
</dbReference>
<keyword evidence="3 6" id="KW-0418">Kinase</keyword>
<reference evidence="7" key="1">
    <citation type="submission" date="2016-10" db="EMBL/GenBank/DDBJ databases">
        <authorList>
            <person name="Varghese N."/>
            <person name="Submissions S."/>
        </authorList>
    </citation>
    <scope>NUCLEOTIDE SEQUENCE [LARGE SCALE GENOMIC DNA]</scope>
    <source>
        <strain evidence="7">CBMB127</strain>
    </source>
</reference>
<evidence type="ECO:0000256" key="2">
    <source>
        <dbReference type="ARBA" id="ARBA00022679"/>
    </source>
</evidence>
<dbReference type="Pfam" id="PF13657">
    <property type="entry name" value="Couple_hipA"/>
    <property type="match status" value="1"/>
</dbReference>
<dbReference type="OrthoDB" id="9805913at2"/>
<dbReference type="Pfam" id="PF07804">
    <property type="entry name" value="HipA_C"/>
    <property type="match status" value="1"/>
</dbReference>
<dbReference type="STRING" id="492660.SAMN05192566_0299"/>
<proteinExistence type="inferred from homology"/>
<evidence type="ECO:0000313" key="7">
    <source>
        <dbReference type="Proteomes" id="UP000198629"/>
    </source>
</evidence>
<dbReference type="PANTHER" id="PTHR37419">
    <property type="entry name" value="SERINE/THREONINE-PROTEIN KINASE TOXIN HIPA"/>
    <property type="match status" value="1"/>
</dbReference>
<evidence type="ECO:0000256" key="3">
    <source>
        <dbReference type="ARBA" id="ARBA00022777"/>
    </source>
</evidence>
<feature type="domain" description="HipA-like C-terminal" evidence="4">
    <location>
        <begin position="142"/>
        <end position="373"/>
    </location>
</feature>
<dbReference type="PANTHER" id="PTHR37419:SF1">
    <property type="entry name" value="SERINE_THREONINE-PROTEIN KINASE TOXIN HIPA"/>
    <property type="match status" value="1"/>
</dbReference>
<sequence>MATVKKLGVYREGDLVGTLMNETPIKFIYAHQWQSNHHTGISPQLPLSQAEHSGAAVESYFENLLPEAGIRELLKLKHQATSTFGLLSVIGGDTASDLTILPDDETPQPPQYQPITWQDIAEEFTHQQGIIRTIQEEDGLRVSLAGAQRKLSIHIDHDGNLLLPLGSAPSTYIIKPDIRDVEGVWASAINETCTMTLADRLGLGVAEVSYQPIAKACVIKRYDRTIDTHGRIKRLHQLDLCQIDGKPSTTKYESDGGPTLLRCREMLQECGVTAADTKRFIQWLFFNLYVGNNDSHAKNLSIYYTAEGEVRLTPFYDILSTSVYPGLSRKFAFNIGGENKPSNIHQDQVTQMARSWGSKSKYILTVAEDIAVNLLATLSAVAEEMNAIASPGTEKTMIDRLHQHIASNTQRFQHQLFKENGHSFK</sequence>
<evidence type="ECO:0000259" key="4">
    <source>
        <dbReference type="Pfam" id="PF07804"/>
    </source>
</evidence>